<feature type="domain" description="MADF" evidence="1">
    <location>
        <begin position="11"/>
        <end position="56"/>
    </location>
</feature>
<accession>A0AAV8WV12</accession>
<dbReference type="Proteomes" id="UP001162156">
    <property type="component" value="Unassembled WGS sequence"/>
</dbReference>
<evidence type="ECO:0000313" key="2">
    <source>
        <dbReference type="EMBL" id="KAJ8930504.1"/>
    </source>
</evidence>
<protein>
    <recommendedName>
        <fullName evidence="1">MADF domain-containing protein</fullName>
    </recommendedName>
</protein>
<reference evidence="2" key="1">
    <citation type="journal article" date="2023" name="Insect Mol. Biol.">
        <title>Genome sequencing provides insights into the evolution of gene families encoding plant cell wall-degrading enzymes in longhorned beetles.</title>
        <authorList>
            <person name="Shin N.R."/>
            <person name="Okamura Y."/>
            <person name="Kirsch R."/>
            <person name="Pauchet Y."/>
        </authorList>
    </citation>
    <scope>NUCLEOTIDE SEQUENCE</scope>
    <source>
        <strain evidence="2">RBIC_L_NR</strain>
    </source>
</reference>
<dbReference type="InterPro" id="IPR006578">
    <property type="entry name" value="MADF-dom"/>
</dbReference>
<organism evidence="2 3">
    <name type="scientific">Rhamnusium bicolor</name>
    <dbReference type="NCBI Taxonomy" id="1586634"/>
    <lineage>
        <taxon>Eukaryota</taxon>
        <taxon>Metazoa</taxon>
        <taxon>Ecdysozoa</taxon>
        <taxon>Arthropoda</taxon>
        <taxon>Hexapoda</taxon>
        <taxon>Insecta</taxon>
        <taxon>Pterygota</taxon>
        <taxon>Neoptera</taxon>
        <taxon>Endopterygota</taxon>
        <taxon>Coleoptera</taxon>
        <taxon>Polyphaga</taxon>
        <taxon>Cucujiformia</taxon>
        <taxon>Chrysomeloidea</taxon>
        <taxon>Cerambycidae</taxon>
        <taxon>Lepturinae</taxon>
        <taxon>Rhagiini</taxon>
        <taxon>Rhamnusium</taxon>
    </lineage>
</organism>
<evidence type="ECO:0000313" key="3">
    <source>
        <dbReference type="Proteomes" id="UP001162156"/>
    </source>
</evidence>
<proteinExistence type="predicted"/>
<evidence type="ECO:0000259" key="1">
    <source>
        <dbReference type="Pfam" id="PF10545"/>
    </source>
</evidence>
<dbReference type="EMBL" id="JANEYF010004640">
    <property type="protein sequence ID" value="KAJ8930504.1"/>
    <property type="molecule type" value="Genomic_DNA"/>
</dbReference>
<dbReference type="AlphaFoldDB" id="A0AAV8WV12"/>
<name>A0AAV8WV12_9CUCU</name>
<gene>
    <name evidence="2" type="ORF">NQ314_016688</name>
</gene>
<keyword evidence="3" id="KW-1185">Reference proteome</keyword>
<comment type="caution">
    <text evidence="2">The sequence shown here is derived from an EMBL/GenBank/DDBJ whole genome shotgun (WGS) entry which is preliminary data.</text>
</comment>
<dbReference type="Pfam" id="PF10545">
    <property type="entry name" value="MADF_DNA_bdg"/>
    <property type="match status" value="1"/>
</dbReference>
<sequence length="65" mass="7865">MEWTNEMTLEFIQAYEKCPVLWDPKNPQHKNRNILNYSRLKIEKELEISVAALKKKSRLCQHIEH</sequence>